<keyword evidence="1" id="KW-0732">Signal</keyword>
<evidence type="ECO:0000256" key="1">
    <source>
        <dbReference type="SAM" id="SignalP"/>
    </source>
</evidence>
<evidence type="ECO:0000313" key="3">
    <source>
        <dbReference type="EMBL" id="KUM49016.1"/>
    </source>
</evidence>
<feature type="chain" id="PRO_5011870853" evidence="1">
    <location>
        <begin position="24"/>
        <end position="56"/>
    </location>
</feature>
<sequence length="56" mass="5899">MLLQPMPPLALMLLLTLLLPLAPQPLGRSLGVACLALLNDLLPGETEPISGERLGN</sequence>
<comment type="caution">
    <text evidence="3">The sequence shown here is derived from an EMBL/GenBank/DDBJ whole genome shotgun (WGS) entry which is preliminary data.</text>
</comment>
<accession>A0A101M0Y3</accession>
<keyword evidence="3" id="KW-0496">Mitochondrion</keyword>
<evidence type="ECO:0000313" key="4">
    <source>
        <dbReference type="EMBL" id="KUM49490.1"/>
    </source>
</evidence>
<dbReference type="EMBL" id="LKAM01000002">
    <property type="protein sequence ID" value="KUM49490.1"/>
    <property type="molecule type" value="Genomic_DNA"/>
</dbReference>
<protein>
    <submittedName>
        <fullName evidence="3">Uncharacterized protein</fullName>
    </submittedName>
</protein>
<name>A0A101M0Y3_PICGL</name>
<dbReference type="EMBL" id="LKAM01000004">
    <property type="protein sequence ID" value="KUM49016.1"/>
    <property type="molecule type" value="Genomic_DNA"/>
</dbReference>
<geneLocation type="mitochondrion" evidence="3"/>
<reference evidence="3" key="1">
    <citation type="journal article" date="2015" name="Genome Biol. Evol.">
        <title>Organellar Genomes of White Spruce (Picea glauca): Assembly and Annotation.</title>
        <authorList>
            <person name="Jackman S.D."/>
            <person name="Warren R.L."/>
            <person name="Gibb E.A."/>
            <person name="Vandervalk B.P."/>
            <person name="Mohamadi H."/>
            <person name="Chu J."/>
            <person name="Raymond A."/>
            <person name="Pleasance S."/>
            <person name="Coope R."/>
            <person name="Wildung M.R."/>
            <person name="Ritland C.E."/>
            <person name="Bousquet J."/>
            <person name="Jones S.J."/>
            <person name="Bohlmann J."/>
            <person name="Birol I."/>
        </authorList>
    </citation>
    <scope>NUCLEOTIDE SEQUENCE [LARGE SCALE GENOMIC DNA]</scope>
    <source>
        <tissue evidence="3">Flushing bud</tissue>
    </source>
</reference>
<gene>
    <name evidence="4" type="ORF">ABT39_MTgene2714</name>
    <name evidence="2" type="ORF">ABT39_MTgene3628</name>
    <name evidence="3" type="ORF">ABT39_MTgene4353</name>
</gene>
<organism evidence="3">
    <name type="scientific">Picea glauca</name>
    <name type="common">White spruce</name>
    <name type="synonym">Pinus glauca</name>
    <dbReference type="NCBI Taxonomy" id="3330"/>
    <lineage>
        <taxon>Eukaryota</taxon>
        <taxon>Viridiplantae</taxon>
        <taxon>Streptophyta</taxon>
        <taxon>Embryophyta</taxon>
        <taxon>Tracheophyta</taxon>
        <taxon>Spermatophyta</taxon>
        <taxon>Pinopsida</taxon>
        <taxon>Pinidae</taxon>
        <taxon>Conifers I</taxon>
        <taxon>Pinales</taxon>
        <taxon>Pinaceae</taxon>
        <taxon>Picea</taxon>
    </lineage>
</organism>
<proteinExistence type="predicted"/>
<feature type="signal peptide" evidence="1">
    <location>
        <begin position="1"/>
        <end position="23"/>
    </location>
</feature>
<evidence type="ECO:0000313" key="2">
    <source>
        <dbReference type="EMBL" id="KUM45155.1"/>
    </source>
</evidence>
<dbReference type="EMBL" id="LKAM01000027">
    <property type="protein sequence ID" value="KUM45155.1"/>
    <property type="molecule type" value="Genomic_DNA"/>
</dbReference>
<dbReference type="AlphaFoldDB" id="A0A101M0Y3"/>